<accession>A0A382ME50</accession>
<evidence type="ECO:0000313" key="1">
    <source>
        <dbReference type="EMBL" id="SVC47056.1"/>
    </source>
</evidence>
<reference evidence="1" key="1">
    <citation type="submission" date="2018-05" db="EMBL/GenBank/DDBJ databases">
        <authorList>
            <person name="Lanie J.A."/>
            <person name="Ng W.-L."/>
            <person name="Kazmierczak K.M."/>
            <person name="Andrzejewski T.M."/>
            <person name="Davidsen T.M."/>
            <person name="Wayne K.J."/>
            <person name="Tettelin H."/>
            <person name="Glass J.I."/>
            <person name="Rusch D."/>
            <person name="Podicherti R."/>
            <person name="Tsui H.-C.T."/>
            <person name="Winkler M.E."/>
        </authorList>
    </citation>
    <scope>NUCLEOTIDE SEQUENCE</scope>
</reference>
<dbReference type="EMBL" id="UINC01092995">
    <property type="protein sequence ID" value="SVC47056.1"/>
    <property type="molecule type" value="Genomic_DNA"/>
</dbReference>
<sequence>MARYRPETWQNVPIPNFAGTLEASRRAGDALGDAVAGLGTAVTDTVDDISKRDTDAFIAELNAAPDDATRNAMLTEAQQGFNWLQLDRTNKAIRDAELHDFKRSGEERAVDAAQLVKDKFKHEVMQDSLAQSNEAERLRNMHDALTLQE</sequence>
<dbReference type="AlphaFoldDB" id="A0A382ME50"/>
<protein>
    <submittedName>
        <fullName evidence="1">Uncharacterized protein</fullName>
    </submittedName>
</protein>
<name>A0A382ME50_9ZZZZ</name>
<feature type="non-terminal residue" evidence="1">
    <location>
        <position position="149"/>
    </location>
</feature>
<proteinExistence type="predicted"/>
<organism evidence="1">
    <name type="scientific">marine metagenome</name>
    <dbReference type="NCBI Taxonomy" id="408172"/>
    <lineage>
        <taxon>unclassified sequences</taxon>
        <taxon>metagenomes</taxon>
        <taxon>ecological metagenomes</taxon>
    </lineage>
</organism>
<gene>
    <name evidence="1" type="ORF">METZ01_LOCUS299910</name>
</gene>